<keyword evidence="1" id="KW-0812">Transmembrane</keyword>
<protein>
    <recommendedName>
        <fullName evidence="2">Minor capsid protein P9 transmembrane helices domain-containing protein</fullName>
    </recommendedName>
</protein>
<accession>A0A6C0ATZ1</accession>
<dbReference type="EMBL" id="MN740805">
    <property type="protein sequence ID" value="QHS82761.1"/>
    <property type="molecule type" value="Genomic_DNA"/>
</dbReference>
<feature type="domain" description="Minor capsid protein P9 transmembrane helices" evidence="2">
    <location>
        <begin position="31"/>
        <end position="99"/>
    </location>
</feature>
<evidence type="ECO:0000259" key="2">
    <source>
        <dbReference type="Pfam" id="PF19066"/>
    </source>
</evidence>
<dbReference type="AlphaFoldDB" id="A0A6C0ATZ1"/>
<keyword evidence="1" id="KW-0472">Membrane</keyword>
<feature type="transmembrane region" description="Helical" evidence="1">
    <location>
        <begin position="83"/>
        <end position="101"/>
    </location>
</feature>
<organism evidence="3">
    <name type="scientific">viral metagenome</name>
    <dbReference type="NCBI Taxonomy" id="1070528"/>
    <lineage>
        <taxon>unclassified sequences</taxon>
        <taxon>metagenomes</taxon>
        <taxon>organismal metagenomes</taxon>
    </lineage>
</organism>
<reference evidence="3" key="1">
    <citation type="journal article" date="2020" name="Nature">
        <title>Giant virus diversity and host interactions through global metagenomics.</title>
        <authorList>
            <person name="Schulz F."/>
            <person name="Roux S."/>
            <person name="Paez-Espino D."/>
            <person name="Jungbluth S."/>
            <person name="Walsh D.A."/>
            <person name="Denef V.J."/>
            <person name="McMahon K.D."/>
            <person name="Konstantinidis K.T."/>
            <person name="Eloe-Fadrosh E.A."/>
            <person name="Kyrpides N.C."/>
            <person name="Woyke T."/>
        </authorList>
    </citation>
    <scope>NUCLEOTIDE SEQUENCE</scope>
    <source>
        <strain evidence="3">GVMAG-S-1101171-111</strain>
    </source>
</reference>
<keyword evidence="1" id="KW-1133">Transmembrane helix</keyword>
<dbReference type="InterPro" id="IPR043915">
    <property type="entry name" value="P9_TM"/>
</dbReference>
<sequence length="266" mass="30136">MSQSVQFDLSNIEIKPLNNRNSKDGKPAIPFWSNDPNILFQQTYLFEFFPVESMTYEQKLNAISRSVILMSVTFFIISRSFRLLIIGAITLGAIFLLYYYHMKEKTKNDSKKMINTLKEGFDSDIASPAMAYLKEKNIAIPDDVFNTPTSSNPFDNVLVTDYDYNPNKKPAPPSFNANVNDQILSNAKQLVSEANPDQPDIADKLFKDLGDQLIFEQSLRPFHSNPATTIPNDQKAFADFCYGSMISNKEGNAFAAARNMSHYTLY</sequence>
<evidence type="ECO:0000256" key="1">
    <source>
        <dbReference type="SAM" id="Phobius"/>
    </source>
</evidence>
<evidence type="ECO:0000313" key="3">
    <source>
        <dbReference type="EMBL" id="QHS82761.1"/>
    </source>
</evidence>
<name>A0A6C0ATZ1_9ZZZZ</name>
<proteinExistence type="predicted"/>
<dbReference type="Pfam" id="PF19066">
    <property type="entry name" value="P9_TM"/>
    <property type="match status" value="1"/>
</dbReference>